<name>A0ABQ2MZ31_9ACTN</name>
<gene>
    <name evidence="1" type="ORF">GCM10012287_57240</name>
</gene>
<sequence length="56" mass="6684">MGVPLKRPLIRYAPQESIVRIRKEVERIHPSIGEVYVEMKRQRKKDILIWDGVNLE</sequence>
<evidence type="ECO:0000313" key="2">
    <source>
        <dbReference type="Proteomes" id="UP000631535"/>
    </source>
</evidence>
<proteinExistence type="predicted"/>
<keyword evidence="2" id="KW-1185">Reference proteome</keyword>
<evidence type="ECO:0000313" key="1">
    <source>
        <dbReference type="EMBL" id="GGO58641.1"/>
    </source>
</evidence>
<dbReference type="Proteomes" id="UP000631535">
    <property type="component" value="Unassembled WGS sequence"/>
</dbReference>
<protein>
    <submittedName>
        <fullName evidence="1">Uncharacterized protein</fullName>
    </submittedName>
</protein>
<reference evidence="2" key="1">
    <citation type="journal article" date="2019" name="Int. J. Syst. Evol. Microbiol.">
        <title>The Global Catalogue of Microorganisms (GCM) 10K type strain sequencing project: providing services to taxonomists for standard genome sequencing and annotation.</title>
        <authorList>
            <consortium name="The Broad Institute Genomics Platform"/>
            <consortium name="The Broad Institute Genome Sequencing Center for Infectious Disease"/>
            <person name="Wu L."/>
            <person name="Ma J."/>
        </authorList>
    </citation>
    <scope>NUCLEOTIDE SEQUENCE [LARGE SCALE GENOMIC DNA]</scope>
    <source>
        <strain evidence="2">CGMCC 4.7178</strain>
    </source>
</reference>
<dbReference type="EMBL" id="BMMP01000037">
    <property type="protein sequence ID" value="GGO58641.1"/>
    <property type="molecule type" value="Genomic_DNA"/>
</dbReference>
<accession>A0ABQ2MZ31</accession>
<comment type="caution">
    <text evidence="1">The sequence shown here is derived from an EMBL/GenBank/DDBJ whole genome shotgun (WGS) entry which is preliminary data.</text>
</comment>
<organism evidence="1 2">
    <name type="scientific">Streptomyces daqingensis</name>
    <dbReference type="NCBI Taxonomy" id="1472640"/>
    <lineage>
        <taxon>Bacteria</taxon>
        <taxon>Bacillati</taxon>
        <taxon>Actinomycetota</taxon>
        <taxon>Actinomycetes</taxon>
        <taxon>Kitasatosporales</taxon>
        <taxon>Streptomycetaceae</taxon>
        <taxon>Streptomyces</taxon>
    </lineage>
</organism>